<name>A0A4Q4RCK1_9PLEO</name>
<dbReference type="EMBL" id="PEJP01000040">
    <property type="protein sequence ID" value="RYO54313.1"/>
    <property type="molecule type" value="Genomic_DNA"/>
</dbReference>
<keyword evidence="3" id="KW-1185">Reference proteome</keyword>
<evidence type="ECO:0000313" key="3">
    <source>
        <dbReference type="Proteomes" id="UP000293823"/>
    </source>
</evidence>
<evidence type="ECO:0000313" key="2">
    <source>
        <dbReference type="EMBL" id="RYO54313.1"/>
    </source>
</evidence>
<comment type="caution">
    <text evidence="2">The sequence shown here is derived from an EMBL/GenBank/DDBJ whole genome shotgun (WGS) entry which is preliminary data.</text>
</comment>
<sequence>MMPTTTVVLARNTHGFDFDDSKKAELELLLKTKLQGVPNHHLPSLILSDILDQTPRALNIANIPSDIQLQFFLQDRAAIDNYAGKAIKDDDKQSFDITRAIWFYRLDEAHQFQRFHDIVRWNTAIYVALLAQHSKVSSKKYASHSEVRVVHHGHSSKDSHNPRNTKDTYKPLPSAAIRFITQYLTAIIEHHNTPTSSFAARESFLRAWKSGPWDLFTVFGGAQKKLMKNTMKVLSKDWEAELAIAKKQMGKERYEWEVGKFVGGLIPGRKDQGVGAWERRGEEKARDGDIDMENAAPKDQGEGKESDGNGLLEALLSPYVSHTKHTEKQAEAETRGGMTAVQGTPVIDMRYAITMVQRMKPEDILPVLIRLFPE</sequence>
<evidence type="ECO:0000256" key="1">
    <source>
        <dbReference type="SAM" id="MobiDB-lite"/>
    </source>
</evidence>
<accession>A0A4Q4RCK1</accession>
<dbReference type="OrthoDB" id="3796041at2759"/>
<organism evidence="2 3">
    <name type="scientific">Alternaria arborescens</name>
    <dbReference type="NCBI Taxonomy" id="156630"/>
    <lineage>
        <taxon>Eukaryota</taxon>
        <taxon>Fungi</taxon>
        <taxon>Dikarya</taxon>
        <taxon>Ascomycota</taxon>
        <taxon>Pezizomycotina</taxon>
        <taxon>Dothideomycetes</taxon>
        <taxon>Pleosporomycetidae</taxon>
        <taxon>Pleosporales</taxon>
        <taxon>Pleosporineae</taxon>
        <taxon>Pleosporaceae</taxon>
        <taxon>Alternaria</taxon>
        <taxon>Alternaria sect. Alternaria</taxon>
    </lineage>
</organism>
<proteinExistence type="predicted"/>
<protein>
    <submittedName>
        <fullName evidence="2">Uncharacterized protein</fullName>
    </submittedName>
</protein>
<feature type="compositionally biased region" description="Basic and acidic residues" evidence="1">
    <location>
        <begin position="272"/>
        <end position="289"/>
    </location>
</feature>
<gene>
    <name evidence="2" type="ORF">AA0113_g9097</name>
</gene>
<dbReference type="AlphaFoldDB" id="A0A4Q4RCK1"/>
<reference evidence="3" key="1">
    <citation type="journal article" date="2019" name="bioRxiv">
        <title>Genomics, evolutionary history and diagnostics of the Alternaria alternata species group including apple and Asian pear pathotypes.</title>
        <authorList>
            <person name="Armitage A.D."/>
            <person name="Cockerton H.M."/>
            <person name="Sreenivasaprasad S."/>
            <person name="Woodhall J.W."/>
            <person name="Lane C.R."/>
            <person name="Harrison R.J."/>
            <person name="Clarkson J.P."/>
        </authorList>
    </citation>
    <scope>NUCLEOTIDE SEQUENCE [LARGE SCALE GENOMIC DNA]</scope>
    <source>
        <strain evidence="3">RGR 97.0016</strain>
    </source>
</reference>
<dbReference type="Proteomes" id="UP000293823">
    <property type="component" value="Unassembled WGS sequence"/>
</dbReference>
<feature type="region of interest" description="Disordered" evidence="1">
    <location>
        <begin position="272"/>
        <end position="308"/>
    </location>
</feature>